<dbReference type="InterPro" id="IPR006073">
    <property type="entry name" value="GTP-bd"/>
</dbReference>
<dbReference type="InterPro" id="IPR027417">
    <property type="entry name" value="P-loop_NTPase"/>
</dbReference>
<dbReference type="PRINTS" id="PR00326">
    <property type="entry name" value="GTP1OBG"/>
</dbReference>
<dbReference type="Gene3D" id="1.10.8.470">
    <property type="match status" value="1"/>
</dbReference>
<evidence type="ECO:0000256" key="2">
    <source>
        <dbReference type="ARBA" id="ARBA00022741"/>
    </source>
</evidence>
<comment type="similarity">
    <text evidence="1">Belongs to the RelA/SpoT family.</text>
</comment>
<evidence type="ECO:0000256" key="1">
    <source>
        <dbReference type="ARBA" id="ARBA00007476"/>
    </source>
</evidence>
<dbReference type="Pfam" id="PF02824">
    <property type="entry name" value="TGS"/>
    <property type="match status" value="1"/>
</dbReference>
<keyword evidence="2" id="KW-0547">Nucleotide-binding</keyword>
<comment type="caution">
    <text evidence="4">The sequence shown here is derived from an EMBL/GenBank/DDBJ whole genome shotgun (WGS) entry which is preliminary data.</text>
</comment>
<dbReference type="Pfam" id="PF08438">
    <property type="entry name" value="YGR210-like_G4"/>
    <property type="match status" value="1"/>
</dbReference>
<dbReference type="Gene3D" id="3.40.50.300">
    <property type="entry name" value="P-loop containing nucleotide triphosphate hydrolases"/>
    <property type="match status" value="1"/>
</dbReference>
<dbReference type="GO" id="GO:0005737">
    <property type="term" value="C:cytoplasm"/>
    <property type="evidence" value="ECO:0007669"/>
    <property type="project" value="TreeGrafter"/>
</dbReference>
<dbReference type="AlphaFoldDB" id="A0A644UKJ2"/>
<accession>A0A644UKJ2</accession>
<dbReference type="GO" id="GO:0016887">
    <property type="term" value="F:ATP hydrolysis activity"/>
    <property type="evidence" value="ECO:0007669"/>
    <property type="project" value="TreeGrafter"/>
</dbReference>
<protein>
    <submittedName>
        <fullName evidence="4">Ribosome-binding ATPase YchF</fullName>
    </submittedName>
</protein>
<dbReference type="CDD" id="cd01669">
    <property type="entry name" value="TGS_MJ1332_like"/>
    <property type="match status" value="1"/>
</dbReference>
<feature type="domain" description="OBG-type G" evidence="3">
    <location>
        <begin position="2"/>
        <end position="232"/>
    </location>
</feature>
<reference evidence="4" key="1">
    <citation type="submission" date="2019-08" db="EMBL/GenBank/DDBJ databases">
        <authorList>
            <person name="Kucharzyk K."/>
            <person name="Murdoch R.W."/>
            <person name="Higgins S."/>
            <person name="Loffler F."/>
        </authorList>
    </citation>
    <scope>NUCLEOTIDE SEQUENCE</scope>
</reference>
<dbReference type="FunFam" id="3.10.20.30:FF:000002">
    <property type="entry name" value="GTP pyrophosphokinase (RelA/SpoT)"/>
    <property type="match status" value="1"/>
</dbReference>
<dbReference type="InterPro" id="IPR012675">
    <property type="entry name" value="Beta-grasp_dom_sf"/>
</dbReference>
<dbReference type="NCBIfam" id="NF007171">
    <property type="entry name" value="PRK09602.1"/>
    <property type="match status" value="1"/>
</dbReference>
<dbReference type="PROSITE" id="PS51710">
    <property type="entry name" value="G_OBG"/>
    <property type="match status" value="1"/>
</dbReference>
<evidence type="ECO:0000259" key="3">
    <source>
        <dbReference type="PROSITE" id="PS51710"/>
    </source>
</evidence>
<dbReference type="InterPro" id="IPR031167">
    <property type="entry name" value="G_OBG"/>
</dbReference>
<dbReference type="InterPro" id="IPR012676">
    <property type="entry name" value="TGS-like"/>
</dbReference>
<dbReference type="PANTHER" id="PTHR23305:SF1">
    <property type="entry name" value="OBG-TYPE G DOMAIN-CONTAINING PROTEIN"/>
    <property type="match status" value="1"/>
</dbReference>
<dbReference type="GO" id="GO:0005525">
    <property type="term" value="F:GTP binding"/>
    <property type="evidence" value="ECO:0007669"/>
    <property type="project" value="InterPro"/>
</dbReference>
<proteinExistence type="inferred from homology"/>
<name>A0A644UKJ2_9ZZZZ</name>
<dbReference type="Pfam" id="PF01926">
    <property type="entry name" value="MMR_HSR1"/>
    <property type="match status" value="1"/>
</dbReference>
<evidence type="ECO:0000313" key="4">
    <source>
        <dbReference type="EMBL" id="MPL79538.1"/>
    </source>
</evidence>
<dbReference type="EMBL" id="VSSQ01000127">
    <property type="protein sequence ID" value="MPL79538.1"/>
    <property type="molecule type" value="Genomic_DNA"/>
</dbReference>
<dbReference type="SUPFAM" id="SSF81271">
    <property type="entry name" value="TGS-like"/>
    <property type="match status" value="1"/>
</dbReference>
<sequence>MLQIALAGKPNCGKSTFYKSLTLANVDIANYPFTTVNPNKGVAYVRTTCPCRELGIEGCTECVDGNRFIPIELIDVAGLVPDAHLGRGLGNQFLDTLREADAIIQVVDASGSTDAEGNPVDLGARDPIEDVEFLRYEFAMWMAGIVEKNRAKLVRQAQGKEQVLIDLLGEALAGLRIDAIQIREAVDECGINLAKASLEEIEKLCEVLLRVSKPMIIAANKADLASDENIAALQALGAVPTIAAGELALKTASQAKLLKYLPGDATFAPVEGAKLSAPQIKALTKIAETMKKYGGTGVQTILNRIVFDEIGMIVVYPVEDENKFCNAKGQVLPDAFLMPVGSTPKDMAFRVHTDIGKGFLYAVDARTKMRIKDTTELKTGDIIRIVSTAK</sequence>
<dbReference type="InterPro" id="IPR004095">
    <property type="entry name" value="TGS"/>
</dbReference>
<dbReference type="Gene3D" id="3.10.20.30">
    <property type="match status" value="1"/>
</dbReference>
<dbReference type="PANTHER" id="PTHR23305">
    <property type="entry name" value="OBG GTPASE FAMILY"/>
    <property type="match status" value="1"/>
</dbReference>
<dbReference type="SUPFAM" id="SSF52540">
    <property type="entry name" value="P-loop containing nucleoside triphosphate hydrolases"/>
    <property type="match status" value="1"/>
</dbReference>
<organism evidence="4">
    <name type="scientific">bioreactor metagenome</name>
    <dbReference type="NCBI Taxonomy" id="1076179"/>
    <lineage>
        <taxon>unclassified sequences</taxon>
        <taxon>metagenomes</taxon>
        <taxon>ecological metagenomes</taxon>
    </lineage>
</organism>
<dbReference type="InterPro" id="IPR013646">
    <property type="entry name" value="YGR210-like_G4"/>
</dbReference>
<gene>
    <name evidence="4" type="primary">ychF_11</name>
    <name evidence="4" type="ORF">SDC9_25422</name>
</gene>